<dbReference type="CDD" id="cd02440">
    <property type="entry name" value="AdoMet_MTases"/>
    <property type="match status" value="1"/>
</dbReference>
<evidence type="ECO:0000256" key="1">
    <source>
        <dbReference type="ARBA" id="ARBA00022603"/>
    </source>
</evidence>
<keyword evidence="5" id="KW-1185">Reference proteome</keyword>
<dbReference type="GO" id="GO:0008168">
    <property type="term" value="F:methyltransferase activity"/>
    <property type="evidence" value="ECO:0007669"/>
    <property type="project" value="UniProtKB-KW"/>
</dbReference>
<organism evidence="4 5">
    <name type="scientific">Sphingobacterium litopenaei</name>
    <dbReference type="NCBI Taxonomy" id="2763500"/>
    <lineage>
        <taxon>Bacteria</taxon>
        <taxon>Pseudomonadati</taxon>
        <taxon>Bacteroidota</taxon>
        <taxon>Sphingobacteriia</taxon>
        <taxon>Sphingobacteriales</taxon>
        <taxon>Sphingobacteriaceae</taxon>
        <taxon>Sphingobacterium</taxon>
    </lineage>
</organism>
<protein>
    <submittedName>
        <fullName evidence="4">Class I SAM-dependent methyltransferase</fullName>
    </submittedName>
</protein>
<name>A0ABR7YFE0_9SPHI</name>
<proteinExistence type="predicted"/>
<dbReference type="RefSeq" id="WP_190302314.1">
    <property type="nucleotide sequence ID" value="NZ_JACOIJ010000019.1"/>
</dbReference>
<evidence type="ECO:0000313" key="4">
    <source>
        <dbReference type="EMBL" id="MBD1430004.1"/>
    </source>
</evidence>
<gene>
    <name evidence="4" type="ORF">H8B04_10550</name>
</gene>
<dbReference type="PANTHER" id="PTHR43861">
    <property type="entry name" value="TRANS-ACONITATE 2-METHYLTRANSFERASE-RELATED"/>
    <property type="match status" value="1"/>
</dbReference>
<dbReference type="Gene3D" id="3.40.50.150">
    <property type="entry name" value="Vaccinia Virus protein VP39"/>
    <property type="match status" value="1"/>
</dbReference>
<sequence length="197" mass="22869">MNKNSYNKIVEQWQEVRDTAEINTPILEFAKKLPHHSQVLDIGCGTGKPIAAFLASKEFYVTGIDVAEKMIEKALEFHLDNSEFINIDFQHFETPKKFDGIIAWDSLFHLPKEAQLDVYDKIADLLKPNGYFMFTHGTIDIEHTNPMFGENFYYSSLEKNKVLQLIHKAGMELIKTWENFKEGKDERDWIVLARKAL</sequence>
<keyword evidence="2" id="KW-0808">Transferase</keyword>
<dbReference type="GO" id="GO:0032259">
    <property type="term" value="P:methylation"/>
    <property type="evidence" value="ECO:0007669"/>
    <property type="project" value="UniProtKB-KW"/>
</dbReference>
<reference evidence="4 5" key="1">
    <citation type="submission" date="2020-08" db="EMBL/GenBank/DDBJ databases">
        <title>Sphingobacterium sp. DN04309 isolated from aquaculture water.</title>
        <authorList>
            <person name="Zhang M."/>
        </authorList>
    </citation>
    <scope>NUCLEOTIDE SEQUENCE [LARGE SCALE GENOMIC DNA]</scope>
    <source>
        <strain evidence="4 5">DN04309</strain>
    </source>
</reference>
<feature type="domain" description="Methyltransferase" evidence="3">
    <location>
        <begin position="39"/>
        <end position="130"/>
    </location>
</feature>
<evidence type="ECO:0000259" key="3">
    <source>
        <dbReference type="Pfam" id="PF13649"/>
    </source>
</evidence>
<dbReference type="Proteomes" id="UP000651271">
    <property type="component" value="Unassembled WGS sequence"/>
</dbReference>
<accession>A0ABR7YFE0</accession>
<dbReference type="Pfam" id="PF13649">
    <property type="entry name" value="Methyltransf_25"/>
    <property type="match status" value="1"/>
</dbReference>
<dbReference type="SUPFAM" id="SSF53335">
    <property type="entry name" value="S-adenosyl-L-methionine-dependent methyltransferases"/>
    <property type="match status" value="1"/>
</dbReference>
<keyword evidence="1 4" id="KW-0489">Methyltransferase</keyword>
<dbReference type="EMBL" id="JACOIJ010000019">
    <property type="protein sequence ID" value="MBD1430004.1"/>
    <property type="molecule type" value="Genomic_DNA"/>
</dbReference>
<evidence type="ECO:0000313" key="5">
    <source>
        <dbReference type="Proteomes" id="UP000651271"/>
    </source>
</evidence>
<evidence type="ECO:0000256" key="2">
    <source>
        <dbReference type="ARBA" id="ARBA00022679"/>
    </source>
</evidence>
<comment type="caution">
    <text evidence="4">The sequence shown here is derived from an EMBL/GenBank/DDBJ whole genome shotgun (WGS) entry which is preliminary data.</text>
</comment>
<dbReference type="InterPro" id="IPR041698">
    <property type="entry name" value="Methyltransf_25"/>
</dbReference>
<dbReference type="InterPro" id="IPR029063">
    <property type="entry name" value="SAM-dependent_MTases_sf"/>
</dbReference>
<dbReference type="PANTHER" id="PTHR43861:SF1">
    <property type="entry name" value="TRANS-ACONITATE 2-METHYLTRANSFERASE"/>
    <property type="match status" value="1"/>
</dbReference>